<dbReference type="SMART" id="SM00421">
    <property type="entry name" value="HTH_LUXR"/>
    <property type="match status" value="1"/>
</dbReference>
<dbReference type="InterPro" id="IPR016032">
    <property type="entry name" value="Sig_transdc_resp-reg_C-effctor"/>
</dbReference>
<dbReference type="InterPro" id="IPR036388">
    <property type="entry name" value="WH-like_DNA-bd_sf"/>
</dbReference>
<keyword evidence="1" id="KW-0805">Transcription regulation</keyword>
<evidence type="ECO:0000256" key="3">
    <source>
        <dbReference type="ARBA" id="ARBA00023163"/>
    </source>
</evidence>
<dbReference type="GO" id="GO:0003677">
    <property type="term" value="F:DNA binding"/>
    <property type="evidence" value="ECO:0007669"/>
    <property type="project" value="UniProtKB-KW"/>
</dbReference>
<accession>A0A248JP74</accession>
<reference evidence="7 8" key="1">
    <citation type="submission" date="2017-06" db="EMBL/GenBank/DDBJ databases">
        <title>Complete genome sequence of Nitrospirillum amazonense strain CBAmC, an endophytic nitrogen-fixing and plant growth-promoting bacterium, isolated from sugarcane.</title>
        <authorList>
            <person name="Schwab S."/>
            <person name="dos Santos Teixeira K.R."/>
            <person name="Simoes Araujo J.L."/>
            <person name="Soares Vidal M."/>
            <person name="Borges de Freitas H.R."/>
            <person name="Rivello Crivelaro A.L."/>
            <person name="Bueno de Camargo Nunes A."/>
            <person name="dos Santos C.M."/>
            <person name="Palmeira da Silva Rosa D."/>
            <person name="da Silva Padilha D."/>
            <person name="da Silva E."/>
            <person name="Araujo Terra L."/>
            <person name="Soares Mendes V."/>
            <person name="Farinelli L."/>
            <person name="Magalhaes Cruz L."/>
            <person name="Baldani J.I."/>
        </authorList>
    </citation>
    <scope>NUCLEOTIDE SEQUENCE [LARGE SCALE GENOMIC DNA]</scope>
    <source>
        <strain evidence="7 8">CBAmC</strain>
    </source>
</reference>
<dbReference type="GO" id="GO:0006355">
    <property type="term" value="P:regulation of DNA-templated transcription"/>
    <property type="evidence" value="ECO:0007669"/>
    <property type="project" value="InterPro"/>
</dbReference>
<evidence type="ECO:0000313" key="7">
    <source>
        <dbReference type="EMBL" id="ASG19868.1"/>
    </source>
</evidence>
<feature type="compositionally biased region" description="Basic residues" evidence="4">
    <location>
        <begin position="20"/>
        <end position="29"/>
    </location>
</feature>
<proteinExistence type="predicted"/>
<organism evidence="7 8">
    <name type="scientific">Nitrospirillum viridazoti CBAmc</name>
    <dbReference type="NCBI Taxonomy" id="1441467"/>
    <lineage>
        <taxon>Bacteria</taxon>
        <taxon>Pseudomonadati</taxon>
        <taxon>Pseudomonadota</taxon>
        <taxon>Alphaproteobacteria</taxon>
        <taxon>Rhodospirillales</taxon>
        <taxon>Azospirillaceae</taxon>
        <taxon>Nitrospirillum</taxon>
        <taxon>Nitrospirillum viridazoti</taxon>
    </lineage>
</organism>
<evidence type="ECO:0000256" key="1">
    <source>
        <dbReference type="ARBA" id="ARBA00023015"/>
    </source>
</evidence>
<feature type="region of interest" description="Disordered" evidence="4">
    <location>
        <begin position="1"/>
        <end position="35"/>
    </location>
</feature>
<dbReference type="AlphaFoldDB" id="A0A248JP74"/>
<evidence type="ECO:0000256" key="4">
    <source>
        <dbReference type="SAM" id="MobiDB-lite"/>
    </source>
</evidence>
<keyword evidence="2" id="KW-0238">DNA-binding</keyword>
<dbReference type="SUPFAM" id="SSF54593">
    <property type="entry name" value="Glyoxalase/Bleomycin resistance protein/Dihydroxybiphenyl dioxygenase"/>
    <property type="match status" value="1"/>
</dbReference>
<evidence type="ECO:0000259" key="6">
    <source>
        <dbReference type="PROSITE" id="PS51819"/>
    </source>
</evidence>
<protein>
    <recommendedName>
        <fullName evidence="9">VOC domain-containing protein</fullName>
    </recommendedName>
</protein>
<dbReference type="PROSITE" id="PS51819">
    <property type="entry name" value="VOC"/>
    <property type="match status" value="1"/>
</dbReference>
<dbReference type="CDD" id="cd06587">
    <property type="entry name" value="VOC"/>
    <property type="match status" value="1"/>
</dbReference>
<keyword evidence="8" id="KW-1185">Reference proteome</keyword>
<dbReference type="Gene3D" id="1.10.10.10">
    <property type="entry name" value="Winged helix-like DNA-binding domain superfamily/Winged helix DNA-binding domain"/>
    <property type="match status" value="1"/>
</dbReference>
<feature type="domain" description="VOC" evidence="6">
    <location>
        <begin position="116"/>
        <end position="227"/>
    </location>
</feature>
<feature type="domain" description="HTH luxR-type" evidence="5">
    <location>
        <begin position="31"/>
        <end position="96"/>
    </location>
</feature>
<evidence type="ECO:0000259" key="5">
    <source>
        <dbReference type="PROSITE" id="PS50043"/>
    </source>
</evidence>
<dbReference type="RefSeq" id="WP_088870815.1">
    <property type="nucleotide sequence ID" value="NZ_CP022110.1"/>
</dbReference>
<name>A0A248JP74_9PROT</name>
<dbReference type="PANTHER" id="PTHR44688:SF16">
    <property type="entry name" value="DNA-BINDING TRANSCRIPTIONAL ACTIVATOR DEVR_DOSR"/>
    <property type="match status" value="1"/>
</dbReference>
<dbReference type="PANTHER" id="PTHR44688">
    <property type="entry name" value="DNA-BINDING TRANSCRIPTIONAL ACTIVATOR DEVR_DOSR"/>
    <property type="match status" value="1"/>
</dbReference>
<gene>
    <name evidence="7" type="ORF">Y958_02745</name>
</gene>
<dbReference type="InterPro" id="IPR004360">
    <property type="entry name" value="Glyas_Fos-R_dOase_dom"/>
</dbReference>
<dbReference type="CDD" id="cd06170">
    <property type="entry name" value="LuxR_C_like"/>
    <property type="match status" value="1"/>
</dbReference>
<dbReference type="InterPro" id="IPR037523">
    <property type="entry name" value="VOC_core"/>
</dbReference>
<dbReference type="Gene3D" id="3.10.180.10">
    <property type="entry name" value="2,3-Dihydroxybiphenyl 1,2-Dioxygenase, domain 1"/>
    <property type="match status" value="1"/>
</dbReference>
<dbReference type="InterPro" id="IPR000792">
    <property type="entry name" value="Tscrpt_reg_LuxR_C"/>
</dbReference>
<dbReference type="PRINTS" id="PR00038">
    <property type="entry name" value="HTHLUXR"/>
</dbReference>
<keyword evidence="3" id="KW-0804">Transcription</keyword>
<dbReference type="Pfam" id="PF00196">
    <property type="entry name" value="GerE"/>
    <property type="match status" value="1"/>
</dbReference>
<dbReference type="EMBL" id="CP022110">
    <property type="protein sequence ID" value="ASG19868.1"/>
    <property type="molecule type" value="Genomic_DNA"/>
</dbReference>
<evidence type="ECO:0008006" key="9">
    <source>
        <dbReference type="Google" id="ProtNLM"/>
    </source>
</evidence>
<evidence type="ECO:0000256" key="2">
    <source>
        <dbReference type="ARBA" id="ARBA00023125"/>
    </source>
</evidence>
<evidence type="ECO:0000313" key="8">
    <source>
        <dbReference type="Proteomes" id="UP000197153"/>
    </source>
</evidence>
<dbReference type="Pfam" id="PF00903">
    <property type="entry name" value="Glyoxalase"/>
    <property type="match status" value="1"/>
</dbReference>
<dbReference type="PROSITE" id="PS50043">
    <property type="entry name" value="HTH_LUXR_2"/>
    <property type="match status" value="1"/>
</dbReference>
<sequence>MTHPPRHGVRTDLFPARAVPPRRRGHRERGRPPHADVLTPAEWRVVEAVRHGLTNPQIARRQGVSIDAVKYHVANVLQKLGFASRAELRRWQGVRRDSNLARKESSSMEPQASLGPVGQIARHVTDIAAARRWYGEVLGLPHLYSFGGLAFFDCGGLRLFLSEGEGPAESILYFRVGDIQAMHATLTVRGVEFINAPHLIHRHADGTEEWMAFFKDNEGRPLALMTQVPPATA</sequence>
<dbReference type="Proteomes" id="UP000197153">
    <property type="component" value="Chromosome 1"/>
</dbReference>
<dbReference type="SUPFAM" id="SSF46894">
    <property type="entry name" value="C-terminal effector domain of the bipartite response regulators"/>
    <property type="match status" value="1"/>
</dbReference>
<dbReference type="InterPro" id="IPR029068">
    <property type="entry name" value="Glyas_Bleomycin-R_OHBP_Dase"/>
</dbReference>
<dbReference type="KEGG" id="nao:Y958_02745"/>